<accession>A0A1Q8C4G8</accession>
<protein>
    <submittedName>
        <fullName evidence="1">Uncharacterized protein</fullName>
    </submittedName>
</protein>
<dbReference type="Proteomes" id="UP000185596">
    <property type="component" value="Unassembled WGS sequence"/>
</dbReference>
<sequence length="183" mass="19433">MKARERRARAARADDAYFGGSPTIDLFALIADELEAAVRETLALRSPEPARLMAAKVHETDLAIAETGEQDEDEGAPGLSIAFAVLTAWIAGAHDELHAPGVSDTVLRWIAQHLGEPAAGLARRTAGILGVREVPAEVIDDLVDDLGPDFIPSLVWIASGLVAEHGAGDPAWLRRHDLPADAL</sequence>
<proteinExistence type="predicted"/>
<keyword evidence="2" id="KW-1185">Reference proteome</keyword>
<dbReference type="EMBL" id="MSIE01000087">
    <property type="protein sequence ID" value="OLF09251.1"/>
    <property type="molecule type" value="Genomic_DNA"/>
</dbReference>
<gene>
    <name evidence="1" type="ORF">BU204_33280</name>
</gene>
<evidence type="ECO:0000313" key="2">
    <source>
        <dbReference type="Proteomes" id="UP000185596"/>
    </source>
</evidence>
<reference evidence="1 2" key="1">
    <citation type="submission" date="2016-12" db="EMBL/GenBank/DDBJ databases">
        <title>The draft genome sequence of Actinophytocola sp. 11-183.</title>
        <authorList>
            <person name="Wang W."/>
            <person name="Yuan L."/>
        </authorList>
    </citation>
    <scope>NUCLEOTIDE SEQUENCE [LARGE SCALE GENOMIC DNA]</scope>
    <source>
        <strain evidence="1 2">11-183</strain>
    </source>
</reference>
<name>A0A1Q8C4G8_9PSEU</name>
<comment type="caution">
    <text evidence="1">The sequence shown here is derived from an EMBL/GenBank/DDBJ whole genome shotgun (WGS) entry which is preliminary data.</text>
</comment>
<dbReference type="AlphaFoldDB" id="A0A1Q8C4G8"/>
<evidence type="ECO:0000313" key="1">
    <source>
        <dbReference type="EMBL" id="OLF09251.1"/>
    </source>
</evidence>
<organism evidence="1 2">
    <name type="scientific">Actinophytocola xanthii</name>
    <dbReference type="NCBI Taxonomy" id="1912961"/>
    <lineage>
        <taxon>Bacteria</taxon>
        <taxon>Bacillati</taxon>
        <taxon>Actinomycetota</taxon>
        <taxon>Actinomycetes</taxon>
        <taxon>Pseudonocardiales</taxon>
        <taxon>Pseudonocardiaceae</taxon>
    </lineage>
</organism>